<evidence type="ECO:0000256" key="8">
    <source>
        <dbReference type="ARBA" id="ARBA00022967"/>
    </source>
</evidence>
<keyword evidence="5" id="KW-0813">Transport</keyword>
<keyword evidence="13 16" id="KW-0472">Membrane</keyword>
<feature type="transmembrane region" description="Helical" evidence="16">
    <location>
        <begin position="116"/>
        <end position="136"/>
    </location>
</feature>
<evidence type="ECO:0000256" key="7">
    <source>
        <dbReference type="ARBA" id="ARBA00022692"/>
    </source>
</evidence>
<gene>
    <name evidence="17" type="primary">nad6</name>
</gene>
<proteinExistence type="inferred from homology"/>
<dbReference type="AlphaFoldDB" id="A0A6B9WFW8"/>
<keyword evidence="12 17" id="KW-0496">Mitochondrion</keyword>
<dbReference type="PANTHER" id="PTHR11435">
    <property type="entry name" value="NADH UBIQUINONE OXIDOREDUCTASE SUBUNIT ND6"/>
    <property type="match status" value="1"/>
</dbReference>
<keyword evidence="8" id="KW-1278">Translocase</keyword>
<name>A0A6B9WFW8_9ACAR</name>
<protein>
    <recommendedName>
        <fullName evidence="4">NADH-ubiquinone oxidoreductase chain 6</fullName>
        <ecNumber evidence="3">7.1.1.2</ecNumber>
    </recommendedName>
    <alternativeName>
        <fullName evidence="14">NADH dehydrogenase subunit 6</fullName>
    </alternativeName>
</protein>
<organism evidence="17">
    <name type="scientific">Parasitus wangdunqingi</name>
    <dbReference type="NCBI Taxonomy" id="2695866"/>
    <lineage>
        <taxon>Eukaryota</taxon>
        <taxon>Metazoa</taxon>
        <taxon>Ecdysozoa</taxon>
        <taxon>Arthropoda</taxon>
        <taxon>Chelicerata</taxon>
        <taxon>Arachnida</taxon>
        <taxon>Acari</taxon>
        <taxon>Parasitiformes</taxon>
        <taxon>Mesostigmata</taxon>
        <taxon>Gamasina</taxon>
        <taxon>Parasitoidea</taxon>
        <taxon>Parasitidae</taxon>
        <taxon>Parasitinae</taxon>
        <taxon>Parasitus</taxon>
    </lineage>
</organism>
<keyword evidence="9" id="KW-0249">Electron transport</keyword>
<dbReference type="EC" id="7.1.1.2" evidence="3"/>
<evidence type="ECO:0000256" key="3">
    <source>
        <dbReference type="ARBA" id="ARBA00012944"/>
    </source>
</evidence>
<feature type="transmembrane region" description="Helical" evidence="16">
    <location>
        <begin position="41"/>
        <end position="65"/>
    </location>
</feature>
<evidence type="ECO:0000256" key="13">
    <source>
        <dbReference type="ARBA" id="ARBA00023136"/>
    </source>
</evidence>
<keyword evidence="6" id="KW-0679">Respiratory chain</keyword>
<comment type="subcellular location">
    <subcellularLocation>
        <location evidence="1">Mitochondrion membrane</location>
        <topology evidence="1">Multi-pass membrane protein</topology>
    </subcellularLocation>
</comment>
<dbReference type="InterPro" id="IPR050269">
    <property type="entry name" value="ComplexI_Subunit6"/>
</dbReference>
<evidence type="ECO:0000256" key="16">
    <source>
        <dbReference type="SAM" id="Phobius"/>
    </source>
</evidence>
<evidence type="ECO:0000313" key="17">
    <source>
        <dbReference type="EMBL" id="QHQ98557.1"/>
    </source>
</evidence>
<keyword evidence="11" id="KW-0520">NAD</keyword>
<dbReference type="GO" id="GO:0031966">
    <property type="term" value="C:mitochondrial membrane"/>
    <property type="evidence" value="ECO:0007669"/>
    <property type="project" value="UniProtKB-SubCell"/>
</dbReference>
<dbReference type="EMBL" id="MK270528">
    <property type="protein sequence ID" value="QHQ98557.1"/>
    <property type="molecule type" value="Genomic_DNA"/>
</dbReference>
<evidence type="ECO:0000256" key="6">
    <source>
        <dbReference type="ARBA" id="ARBA00022660"/>
    </source>
</evidence>
<evidence type="ECO:0000256" key="5">
    <source>
        <dbReference type="ARBA" id="ARBA00022448"/>
    </source>
</evidence>
<geneLocation type="mitochondrion" evidence="17"/>
<evidence type="ECO:0000256" key="10">
    <source>
        <dbReference type="ARBA" id="ARBA00022989"/>
    </source>
</evidence>
<feature type="transmembrane region" description="Helical" evidence="16">
    <location>
        <begin position="77"/>
        <end position="96"/>
    </location>
</feature>
<evidence type="ECO:0000256" key="2">
    <source>
        <dbReference type="ARBA" id="ARBA00005698"/>
    </source>
</evidence>
<comment type="catalytic activity">
    <reaction evidence="15">
        <text>a ubiquinone + NADH + 5 H(+)(in) = a ubiquinol + NAD(+) + 4 H(+)(out)</text>
        <dbReference type="Rhea" id="RHEA:29091"/>
        <dbReference type="Rhea" id="RHEA-COMP:9565"/>
        <dbReference type="Rhea" id="RHEA-COMP:9566"/>
        <dbReference type="ChEBI" id="CHEBI:15378"/>
        <dbReference type="ChEBI" id="CHEBI:16389"/>
        <dbReference type="ChEBI" id="CHEBI:17976"/>
        <dbReference type="ChEBI" id="CHEBI:57540"/>
        <dbReference type="ChEBI" id="CHEBI:57945"/>
        <dbReference type="EC" id="7.1.1.2"/>
    </reaction>
</comment>
<keyword evidence="7 16" id="KW-0812">Transmembrane</keyword>
<evidence type="ECO:0000256" key="14">
    <source>
        <dbReference type="ARBA" id="ARBA00031019"/>
    </source>
</evidence>
<evidence type="ECO:0000256" key="15">
    <source>
        <dbReference type="ARBA" id="ARBA00049551"/>
    </source>
</evidence>
<reference evidence="17" key="1">
    <citation type="journal article" date="2019" name="Zool. Scr.">
        <title>Mitochondrial genome reorganization characterizes various lineages of mesostigmatid mites (Acari: Parasitiformes).</title>
        <authorList>
            <person name="Li W.-N."/>
            <person name="Shao R."/>
            <person name="Zhang Q."/>
            <person name="Deng W."/>
            <person name="Xue X.-F."/>
        </authorList>
    </citation>
    <scope>NUCLEOTIDE SEQUENCE</scope>
</reference>
<evidence type="ECO:0000256" key="4">
    <source>
        <dbReference type="ARBA" id="ARBA00021095"/>
    </source>
</evidence>
<evidence type="ECO:0000256" key="12">
    <source>
        <dbReference type="ARBA" id="ARBA00023128"/>
    </source>
</evidence>
<evidence type="ECO:0000256" key="1">
    <source>
        <dbReference type="ARBA" id="ARBA00004225"/>
    </source>
</evidence>
<sequence length="144" mass="16356">MKMLLIMGILFCSNSHPISLIVLLIMSTLMASLFISNFLKSSWLSMIFILVMLGGMLILFIYIASLASNEPFTKNKIVYMAPFMLFLPVSKLSYFSNFNENQLFSLFNSNSSFNNYVAIIYLLLTLLVVVEIISCYKSPLRSSM</sequence>
<dbReference type="GO" id="GO:0008137">
    <property type="term" value="F:NADH dehydrogenase (ubiquinone) activity"/>
    <property type="evidence" value="ECO:0007669"/>
    <property type="project" value="UniProtKB-EC"/>
</dbReference>
<accession>A0A6B9WFW8</accession>
<evidence type="ECO:0000256" key="9">
    <source>
        <dbReference type="ARBA" id="ARBA00022982"/>
    </source>
</evidence>
<comment type="similarity">
    <text evidence="2">Belongs to the complex I subunit 6 family.</text>
</comment>
<evidence type="ECO:0000256" key="11">
    <source>
        <dbReference type="ARBA" id="ARBA00023027"/>
    </source>
</evidence>
<keyword evidence="10 16" id="KW-1133">Transmembrane helix</keyword>
<dbReference type="PANTHER" id="PTHR11435:SF1">
    <property type="entry name" value="NADH-UBIQUINONE OXIDOREDUCTASE CHAIN 6"/>
    <property type="match status" value="1"/>
</dbReference>